<name>A0ABW5DSN5_9PROT</name>
<dbReference type="InterPro" id="IPR038444">
    <property type="entry name" value="DUF465_sf"/>
</dbReference>
<sequence>MSRLQQVETLRMQHNQLDLELAAETLRPHPDPSRLSQLKRHKLNLKDRIARLMHRRGWFA</sequence>
<gene>
    <name evidence="1" type="ORF">ACFSM5_06675</name>
</gene>
<accession>A0ABW5DSN5</accession>
<keyword evidence="2" id="KW-1185">Reference proteome</keyword>
<dbReference type="InterPro" id="IPR007420">
    <property type="entry name" value="DUF465"/>
</dbReference>
<proteinExistence type="predicted"/>
<organism evidence="1 2">
    <name type="scientific">Lacibacterium aquatile</name>
    <dbReference type="NCBI Taxonomy" id="1168082"/>
    <lineage>
        <taxon>Bacteria</taxon>
        <taxon>Pseudomonadati</taxon>
        <taxon>Pseudomonadota</taxon>
        <taxon>Alphaproteobacteria</taxon>
        <taxon>Rhodospirillales</taxon>
        <taxon>Rhodospirillaceae</taxon>
    </lineage>
</organism>
<dbReference type="Proteomes" id="UP001597295">
    <property type="component" value="Unassembled WGS sequence"/>
</dbReference>
<dbReference type="RefSeq" id="WP_379875525.1">
    <property type="nucleotide sequence ID" value="NZ_JBHUIP010000004.1"/>
</dbReference>
<dbReference type="Gene3D" id="6.10.280.50">
    <property type="match status" value="1"/>
</dbReference>
<evidence type="ECO:0000313" key="1">
    <source>
        <dbReference type="EMBL" id="MFD2262566.1"/>
    </source>
</evidence>
<dbReference type="EMBL" id="JBHUIP010000004">
    <property type="protein sequence ID" value="MFD2262566.1"/>
    <property type="molecule type" value="Genomic_DNA"/>
</dbReference>
<comment type="caution">
    <text evidence="1">The sequence shown here is derived from an EMBL/GenBank/DDBJ whole genome shotgun (WGS) entry which is preliminary data.</text>
</comment>
<protein>
    <submittedName>
        <fullName evidence="1">YdcH family protein</fullName>
    </submittedName>
</protein>
<evidence type="ECO:0000313" key="2">
    <source>
        <dbReference type="Proteomes" id="UP001597295"/>
    </source>
</evidence>
<reference evidence="2" key="1">
    <citation type="journal article" date="2019" name="Int. J. Syst. Evol. Microbiol.">
        <title>The Global Catalogue of Microorganisms (GCM) 10K type strain sequencing project: providing services to taxonomists for standard genome sequencing and annotation.</title>
        <authorList>
            <consortium name="The Broad Institute Genomics Platform"/>
            <consortium name="The Broad Institute Genome Sequencing Center for Infectious Disease"/>
            <person name="Wu L."/>
            <person name="Ma J."/>
        </authorList>
    </citation>
    <scope>NUCLEOTIDE SEQUENCE [LARGE SCALE GENOMIC DNA]</scope>
    <source>
        <strain evidence="2">CGMCC 1.19062</strain>
    </source>
</reference>
<dbReference type="Pfam" id="PF04325">
    <property type="entry name" value="DUF465"/>
    <property type="match status" value="1"/>
</dbReference>